<keyword evidence="4" id="KW-0552">Olfaction</keyword>
<dbReference type="PANTHER" id="PTHR26450:SF92">
    <property type="entry name" value="OLFACTORY RECEPTOR 51E2"/>
    <property type="match status" value="1"/>
</dbReference>
<dbReference type="GO" id="GO:0005886">
    <property type="term" value="C:plasma membrane"/>
    <property type="evidence" value="ECO:0007669"/>
    <property type="project" value="TreeGrafter"/>
</dbReference>
<proteinExistence type="predicted"/>
<dbReference type="AlphaFoldDB" id="A0A091TDS9"/>
<feature type="non-terminal residue" evidence="9">
    <location>
        <position position="90"/>
    </location>
</feature>
<gene>
    <name evidence="9" type="ORF">N335_04564</name>
</gene>
<evidence type="ECO:0000256" key="6">
    <source>
        <dbReference type="ARBA" id="ARBA00023136"/>
    </source>
</evidence>
<dbReference type="Pfam" id="PF13853">
    <property type="entry name" value="7tm_4"/>
    <property type="match status" value="1"/>
</dbReference>
<sequence>SYMLILKTVLWLVSWKERLKMFSTCVAHICVVLAFYVPLTGLPKLHRSGKDLAPPVHITMKNIYILVPSALNLIICRVRTKHIQRILISV</sequence>
<evidence type="ECO:0000256" key="7">
    <source>
        <dbReference type="ARBA" id="ARBA00023224"/>
    </source>
</evidence>
<organism evidence="9 10">
    <name type="scientific">Phaethon lepturus</name>
    <name type="common">White-tailed tropicbird</name>
    <dbReference type="NCBI Taxonomy" id="97097"/>
    <lineage>
        <taxon>Eukaryota</taxon>
        <taxon>Metazoa</taxon>
        <taxon>Chordata</taxon>
        <taxon>Craniata</taxon>
        <taxon>Vertebrata</taxon>
        <taxon>Euteleostomi</taxon>
        <taxon>Archelosauria</taxon>
        <taxon>Archosauria</taxon>
        <taxon>Dinosauria</taxon>
        <taxon>Saurischia</taxon>
        <taxon>Theropoda</taxon>
        <taxon>Coelurosauria</taxon>
        <taxon>Aves</taxon>
        <taxon>Neognathae</taxon>
        <taxon>Neoaves</taxon>
        <taxon>Phaethontimorphae</taxon>
        <taxon>Phaethontiformes</taxon>
        <taxon>Phaethontidae</taxon>
        <taxon>Phaethon</taxon>
    </lineage>
</organism>
<protein>
    <submittedName>
        <fullName evidence="9">Olfactory receptor 51L1</fullName>
    </submittedName>
</protein>
<dbReference type="EMBL" id="KK446785">
    <property type="protein sequence ID" value="KFQ71885.1"/>
    <property type="molecule type" value="Genomic_DNA"/>
</dbReference>
<dbReference type="GO" id="GO:0004984">
    <property type="term" value="F:olfactory receptor activity"/>
    <property type="evidence" value="ECO:0007669"/>
    <property type="project" value="InterPro"/>
</dbReference>
<dbReference type="GO" id="GO:0007186">
    <property type="term" value="P:G protein-coupled receptor signaling pathway"/>
    <property type="evidence" value="ECO:0007669"/>
    <property type="project" value="InterPro"/>
</dbReference>
<keyword evidence="5 8" id="KW-1133">Transmembrane helix</keyword>
<reference evidence="9 10" key="1">
    <citation type="submission" date="2014-04" db="EMBL/GenBank/DDBJ databases">
        <title>Genome evolution of avian class.</title>
        <authorList>
            <person name="Zhang G."/>
            <person name="Li C."/>
        </authorList>
    </citation>
    <scope>NUCLEOTIDE SEQUENCE [LARGE SCALE GENOMIC DNA]</scope>
    <source>
        <strain evidence="9">BGI_N335</strain>
    </source>
</reference>
<dbReference type="InterPro" id="IPR050402">
    <property type="entry name" value="OR51/52/56-like"/>
</dbReference>
<keyword evidence="7" id="KW-0807">Transducer</keyword>
<evidence type="ECO:0000256" key="5">
    <source>
        <dbReference type="ARBA" id="ARBA00022989"/>
    </source>
</evidence>
<feature type="non-terminal residue" evidence="9">
    <location>
        <position position="1"/>
    </location>
</feature>
<keyword evidence="10" id="KW-1185">Reference proteome</keyword>
<dbReference type="Proteomes" id="UP000053638">
    <property type="component" value="Unassembled WGS sequence"/>
</dbReference>
<evidence type="ECO:0000256" key="4">
    <source>
        <dbReference type="ARBA" id="ARBA00022725"/>
    </source>
</evidence>
<evidence type="ECO:0000256" key="1">
    <source>
        <dbReference type="ARBA" id="ARBA00004141"/>
    </source>
</evidence>
<name>A0A091TDS9_PHALP</name>
<evidence type="ECO:0000256" key="2">
    <source>
        <dbReference type="ARBA" id="ARBA00022606"/>
    </source>
</evidence>
<feature type="transmembrane region" description="Helical" evidence="8">
    <location>
        <begin position="21"/>
        <end position="39"/>
    </location>
</feature>
<keyword evidence="6 8" id="KW-0472">Membrane</keyword>
<accession>A0A091TDS9</accession>
<evidence type="ECO:0000313" key="9">
    <source>
        <dbReference type="EMBL" id="KFQ71885.1"/>
    </source>
</evidence>
<dbReference type="PhylomeDB" id="A0A091TDS9"/>
<dbReference type="SUPFAM" id="SSF81321">
    <property type="entry name" value="Family A G protein-coupled receptor-like"/>
    <property type="match status" value="1"/>
</dbReference>
<evidence type="ECO:0000256" key="8">
    <source>
        <dbReference type="SAM" id="Phobius"/>
    </source>
</evidence>
<keyword evidence="2" id="KW-0716">Sensory transduction</keyword>
<keyword evidence="9" id="KW-0675">Receptor</keyword>
<comment type="subcellular location">
    <subcellularLocation>
        <location evidence="1">Membrane</location>
        <topology evidence="1">Multi-pass membrane protein</topology>
    </subcellularLocation>
</comment>
<keyword evidence="3 8" id="KW-0812">Transmembrane</keyword>
<dbReference type="PANTHER" id="PTHR26450">
    <property type="entry name" value="OLFACTORY RECEPTOR 56B1-RELATED"/>
    <property type="match status" value="1"/>
</dbReference>
<feature type="transmembrane region" description="Helical" evidence="8">
    <location>
        <begin position="59"/>
        <end position="78"/>
    </location>
</feature>
<evidence type="ECO:0000313" key="10">
    <source>
        <dbReference type="Proteomes" id="UP000053638"/>
    </source>
</evidence>
<dbReference type="InterPro" id="IPR000725">
    <property type="entry name" value="Olfact_rcpt"/>
</dbReference>
<evidence type="ECO:0000256" key="3">
    <source>
        <dbReference type="ARBA" id="ARBA00022692"/>
    </source>
</evidence>